<organism evidence="2 3">
    <name type="scientific">Zhenpiania hominis</name>
    <dbReference type="NCBI Taxonomy" id="2763644"/>
    <lineage>
        <taxon>Bacteria</taxon>
        <taxon>Bacillati</taxon>
        <taxon>Bacillota</taxon>
        <taxon>Clostridia</taxon>
        <taxon>Peptostreptococcales</taxon>
        <taxon>Anaerovoracaceae</taxon>
        <taxon>Zhenpiania</taxon>
    </lineage>
</organism>
<dbReference type="InterPro" id="IPR029000">
    <property type="entry name" value="Cyclophilin-like_dom_sf"/>
</dbReference>
<dbReference type="AlphaFoldDB" id="A0A923SQV6"/>
<feature type="domain" description="Cyclophilin TM1367-like" evidence="1">
    <location>
        <begin position="14"/>
        <end position="95"/>
    </location>
</feature>
<dbReference type="SUPFAM" id="SSF50891">
    <property type="entry name" value="Cyclophilin-like"/>
    <property type="match status" value="1"/>
</dbReference>
<dbReference type="Gene3D" id="2.40.100.20">
    <property type="match status" value="1"/>
</dbReference>
<keyword evidence="3" id="KW-1185">Reference proteome</keyword>
<dbReference type="EMBL" id="JACRYT010000008">
    <property type="protein sequence ID" value="MBC6679915.1"/>
    <property type="molecule type" value="Genomic_DNA"/>
</dbReference>
<evidence type="ECO:0000313" key="3">
    <source>
        <dbReference type="Proteomes" id="UP000602647"/>
    </source>
</evidence>
<proteinExistence type="predicted"/>
<name>A0A923SQV6_9FIRM</name>
<dbReference type="Pfam" id="PF04126">
    <property type="entry name" value="Cyclophil_like"/>
    <property type="match status" value="1"/>
</dbReference>
<dbReference type="RefSeq" id="WP_187303021.1">
    <property type="nucleotide sequence ID" value="NZ_JACRYT010000008.1"/>
</dbReference>
<protein>
    <submittedName>
        <fullName evidence="2">DUF3830 family protein</fullName>
    </submittedName>
</protein>
<reference evidence="2" key="1">
    <citation type="submission" date="2020-08" db="EMBL/GenBank/DDBJ databases">
        <title>Genome public.</title>
        <authorList>
            <person name="Liu C."/>
            <person name="Sun Q."/>
        </authorList>
    </citation>
    <scope>NUCLEOTIDE SEQUENCE</scope>
    <source>
        <strain evidence="2">BX12</strain>
    </source>
</reference>
<dbReference type="Proteomes" id="UP000602647">
    <property type="component" value="Unassembled WGS sequence"/>
</dbReference>
<evidence type="ECO:0000259" key="1">
    <source>
        <dbReference type="Pfam" id="PF04126"/>
    </source>
</evidence>
<dbReference type="InterPro" id="IPR025658">
    <property type="entry name" value="Cyclophilin_TM1367"/>
</dbReference>
<sequence length="130" mass="14784">MDTYILEFEKGGTFEVHFLEDQAPKTAAAFQKALPLEGGCLQARFSGDEFFFGAPVAVDDENRIPPYEGAIAFNCDPQWQAVCIYYGSTIESGGEYYNLFAEIRDNLEELHNVGLRIWKEGEEKVKFRKK</sequence>
<gene>
    <name evidence="2" type="ORF">H9L42_08745</name>
</gene>
<evidence type="ECO:0000313" key="2">
    <source>
        <dbReference type="EMBL" id="MBC6679915.1"/>
    </source>
</evidence>
<accession>A0A923SQV6</accession>
<comment type="caution">
    <text evidence="2">The sequence shown here is derived from an EMBL/GenBank/DDBJ whole genome shotgun (WGS) entry which is preliminary data.</text>
</comment>